<dbReference type="EMBL" id="OZ075127">
    <property type="protein sequence ID" value="CAL4949154.1"/>
    <property type="molecule type" value="Genomic_DNA"/>
</dbReference>
<dbReference type="GO" id="GO:0047254">
    <property type="term" value="F:2,4-dihydroxy-7-methoxy-2H-1,4-benzoxazin-3(4H)-one 2-D-glucosyltransferase activity"/>
    <property type="evidence" value="ECO:0007669"/>
    <property type="project" value="UniProtKB-EC"/>
</dbReference>
<organism evidence="11 12">
    <name type="scientific">Urochloa decumbens</name>
    <dbReference type="NCBI Taxonomy" id="240449"/>
    <lineage>
        <taxon>Eukaryota</taxon>
        <taxon>Viridiplantae</taxon>
        <taxon>Streptophyta</taxon>
        <taxon>Embryophyta</taxon>
        <taxon>Tracheophyta</taxon>
        <taxon>Spermatophyta</taxon>
        <taxon>Magnoliopsida</taxon>
        <taxon>Liliopsida</taxon>
        <taxon>Poales</taxon>
        <taxon>Poaceae</taxon>
        <taxon>PACMAD clade</taxon>
        <taxon>Panicoideae</taxon>
        <taxon>Panicodae</taxon>
        <taxon>Paniceae</taxon>
        <taxon>Melinidinae</taxon>
        <taxon>Urochloa</taxon>
    </lineage>
</organism>
<evidence type="ECO:0000256" key="2">
    <source>
        <dbReference type="ARBA" id="ARBA00001946"/>
    </source>
</evidence>
<dbReference type="FunFam" id="3.40.50.2000:FF:000120">
    <property type="entry name" value="UDP-glycosyltransferase 76C1"/>
    <property type="match status" value="1"/>
</dbReference>
<keyword evidence="5 9" id="KW-0808">Transferase</keyword>
<evidence type="ECO:0000256" key="6">
    <source>
        <dbReference type="ARBA" id="ARBA00051876"/>
    </source>
</evidence>
<dbReference type="EC" id="2.4.1.-" evidence="10"/>
<evidence type="ECO:0000256" key="5">
    <source>
        <dbReference type="ARBA" id="ARBA00022679"/>
    </source>
</evidence>
<keyword evidence="4 9" id="KW-0328">Glycosyltransferase</keyword>
<comment type="cofactor">
    <cofactor evidence="1">
        <name>Ca(2+)</name>
        <dbReference type="ChEBI" id="CHEBI:29108"/>
    </cofactor>
</comment>
<protein>
    <recommendedName>
        <fullName evidence="10">Glycosyltransferase</fullName>
        <ecNumber evidence="10">2.4.1.-</ecNumber>
    </recommendedName>
</protein>
<keyword evidence="12" id="KW-1185">Reference proteome</keyword>
<evidence type="ECO:0000256" key="10">
    <source>
        <dbReference type="RuleBase" id="RU362057"/>
    </source>
</evidence>
<proteinExistence type="inferred from homology"/>
<dbReference type="PROSITE" id="PS00375">
    <property type="entry name" value="UDPGT"/>
    <property type="match status" value="1"/>
</dbReference>
<name>A0ABC8YT85_9POAL</name>
<dbReference type="PANTHER" id="PTHR11926:SF1395">
    <property type="entry name" value="GLYCOSYLTRANSFERASE"/>
    <property type="match status" value="1"/>
</dbReference>
<sequence length="487" mass="53739">MLVYISLFPPPLFPHLSLAMRPSDGPGGDGRRRVVLFPLPYQGHINPMLRLAAALHARGLAITVVHTETRAPDRQKLPGDFDLVTIRDGVAPELAESDDVAPFVLALNRSCAAPFRDYLAGARDVACVVADVDWFAPLGVARELGVKALPLMTSSAAKFRVYMAFPLLEEKGYLPIRESNLDTKVKELPPLLVRDMHHEKDEARYRAYAHLLSNMVSGVRQSSGLILNTLDAIEENGIANIYKDISIPVFAIGPLHILSPSVDSSLLLQDRSCLQWLDAQPPGSVIYVSLGSLMSIDAHELTEIAWGLVASRRPFLWVIRPGLVRGREVSELSIELQEEIRDRGRMVSWAPQQEVLKHPAVGAFLTHCGWNSTLESILEGVPMICRPLGGDQLCNARYVCEVWKVGFRMVEAENQLTRGDVQVAIEKMMGQKEGDEIRERMRDLRDAAAKCTSKGGPTDVSLQRLVGFIVSPYTTGKLAFSTGHRTA</sequence>
<comment type="cofactor">
    <cofactor evidence="2">
        <name>Mg(2+)</name>
        <dbReference type="ChEBI" id="CHEBI:18420"/>
    </cofactor>
</comment>
<gene>
    <name evidence="11" type="ORF">URODEC1_LOCUS37805</name>
</gene>
<evidence type="ECO:0000256" key="1">
    <source>
        <dbReference type="ARBA" id="ARBA00001913"/>
    </source>
</evidence>
<evidence type="ECO:0000313" key="11">
    <source>
        <dbReference type="EMBL" id="CAL4949154.1"/>
    </source>
</evidence>
<comment type="catalytic activity">
    <reaction evidence="7">
        <text>DIMBOA + UDP-alpha-D-glucose = DIMBOA beta-D-glucoside + UDP + H(+)</text>
        <dbReference type="Rhea" id="RHEA:15541"/>
        <dbReference type="ChEBI" id="CHEBI:15378"/>
        <dbReference type="ChEBI" id="CHEBI:18048"/>
        <dbReference type="ChEBI" id="CHEBI:37573"/>
        <dbReference type="ChEBI" id="CHEBI:58223"/>
        <dbReference type="ChEBI" id="CHEBI:58885"/>
        <dbReference type="EC" id="2.4.1.202"/>
    </reaction>
</comment>
<dbReference type="AlphaFoldDB" id="A0ABC8YT85"/>
<accession>A0ABC8YT85</accession>
<dbReference type="Pfam" id="PF00201">
    <property type="entry name" value="UDPGT"/>
    <property type="match status" value="1"/>
</dbReference>
<dbReference type="Proteomes" id="UP001497457">
    <property type="component" value="Chromosome 17b"/>
</dbReference>
<reference evidence="11" key="1">
    <citation type="submission" date="2024-10" db="EMBL/GenBank/DDBJ databases">
        <authorList>
            <person name="Ryan C."/>
        </authorList>
    </citation>
    <scope>NUCLEOTIDE SEQUENCE [LARGE SCALE GENOMIC DNA]</scope>
</reference>
<dbReference type="CDD" id="cd03784">
    <property type="entry name" value="GT1_Gtf-like"/>
    <property type="match status" value="1"/>
</dbReference>
<dbReference type="InterPro" id="IPR035595">
    <property type="entry name" value="UDP_glycos_trans_CS"/>
</dbReference>
<comment type="function">
    <text evidence="8">Glucosyltransferase involved in the last step of benzoxazinoid glucoside biosynthesis. Catalyzes the glucosylation of hydroxamic acids utilizing UDP-glucose as glucose doner, reducing the toxicity of these natural insecticides for storage. Can use DIMBOA and DIBOA as substrates, HMBOA (2-hydroxy-7-methoxy-2H-1,4-benzoxazin-3(4H)-one) and HBOA (2-hydroxy-2H-1,4-benzoxazin-3(4H)-one) with a lower efficiency, but not indole acetic acid or quercitin.</text>
</comment>
<evidence type="ECO:0000256" key="8">
    <source>
        <dbReference type="ARBA" id="ARBA00058304"/>
    </source>
</evidence>
<dbReference type="FunFam" id="3.40.50.2000:FF:000040">
    <property type="entry name" value="UDP-glycosyltransferase 76C1"/>
    <property type="match status" value="1"/>
</dbReference>
<comment type="catalytic activity">
    <reaction evidence="6">
        <text>DIBOA + UDP-alpha-D-glucose = DIBOA beta-D-glucoside + UDP + H(+)</text>
        <dbReference type="Rhea" id="RHEA:33955"/>
        <dbReference type="ChEBI" id="CHEBI:15378"/>
        <dbReference type="ChEBI" id="CHEBI:58223"/>
        <dbReference type="ChEBI" id="CHEBI:58885"/>
        <dbReference type="ChEBI" id="CHEBI:63558"/>
        <dbReference type="ChEBI" id="CHEBI:63670"/>
        <dbReference type="EC" id="2.4.1.202"/>
    </reaction>
</comment>
<evidence type="ECO:0000256" key="7">
    <source>
        <dbReference type="ARBA" id="ARBA00052327"/>
    </source>
</evidence>
<evidence type="ECO:0000256" key="9">
    <source>
        <dbReference type="RuleBase" id="RU003718"/>
    </source>
</evidence>
<evidence type="ECO:0000313" key="12">
    <source>
        <dbReference type="Proteomes" id="UP001497457"/>
    </source>
</evidence>
<dbReference type="PANTHER" id="PTHR11926">
    <property type="entry name" value="GLUCOSYL/GLUCURONOSYL TRANSFERASES"/>
    <property type="match status" value="1"/>
</dbReference>
<comment type="similarity">
    <text evidence="3 9">Belongs to the UDP-glycosyltransferase family.</text>
</comment>
<evidence type="ECO:0000256" key="4">
    <source>
        <dbReference type="ARBA" id="ARBA00022676"/>
    </source>
</evidence>
<evidence type="ECO:0000256" key="3">
    <source>
        <dbReference type="ARBA" id="ARBA00009995"/>
    </source>
</evidence>
<dbReference type="Gene3D" id="3.40.50.2000">
    <property type="entry name" value="Glycogen Phosphorylase B"/>
    <property type="match status" value="2"/>
</dbReference>
<dbReference type="SUPFAM" id="SSF53756">
    <property type="entry name" value="UDP-Glycosyltransferase/glycogen phosphorylase"/>
    <property type="match status" value="1"/>
</dbReference>
<dbReference type="InterPro" id="IPR002213">
    <property type="entry name" value="UDP_glucos_trans"/>
</dbReference>